<dbReference type="EMBL" id="KL367718">
    <property type="protein sequence ID" value="KFD59894.1"/>
    <property type="molecule type" value="Genomic_DNA"/>
</dbReference>
<evidence type="ECO:0000313" key="2">
    <source>
        <dbReference type="EMBL" id="KFD59894.1"/>
    </source>
</evidence>
<proteinExistence type="predicted"/>
<reference evidence="2" key="1">
    <citation type="journal article" date="2014" name="Nat. Genet.">
        <title>Genome and transcriptome of the porcine whipworm Trichuris suis.</title>
        <authorList>
            <person name="Jex A.R."/>
            <person name="Nejsum P."/>
            <person name="Schwarz E.M."/>
            <person name="Hu L."/>
            <person name="Young N.D."/>
            <person name="Hall R.S."/>
            <person name="Korhonen P.K."/>
            <person name="Liao S."/>
            <person name="Thamsborg S."/>
            <person name="Xia J."/>
            <person name="Xu P."/>
            <person name="Wang S."/>
            <person name="Scheerlinck J.P."/>
            <person name="Hofmann A."/>
            <person name="Sternberg P.W."/>
            <person name="Wang J."/>
            <person name="Gasser R.B."/>
        </authorList>
    </citation>
    <scope>NUCLEOTIDE SEQUENCE [LARGE SCALE GENOMIC DNA]</scope>
    <source>
        <strain evidence="2">DCEP-RM93F</strain>
    </source>
</reference>
<feature type="compositionally biased region" description="Polar residues" evidence="1">
    <location>
        <begin position="83"/>
        <end position="96"/>
    </location>
</feature>
<protein>
    <submittedName>
        <fullName evidence="2">Uncharacterized protein</fullName>
    </submittedName>
</protein>
<gene>
    <name evidence="2" type="ORF">M514_27926</name>
</gene>
<name>A0A085MRP8_9BILA</name>
<sequence>MSWHSLRSMARSDKVKVPFDERPGDVYNVRCGRNASYIGETGNALLDTFKQQMANVGRLQKGRSTTERAANTRGRSTTRRGRPQSQEPQKIITQTSKGSAVVELSSQCSLDLQPAIICRENDLRLCHVKEDSHSE</sequence>
<dbReference type="AlphaFoldDB" id="A0A085MRP8"/>
<evidence type="ECO:0000256" key="1">
    <source>
        <dbReference type="SAM" id="MobiDB-lite"/>
    </source>
</evidence>
<accession>A0A085MRP8</accession>
<organism evidence="2">
    <name type="scientific">Trichuris suis</name>
    <name type="common">pig whipworm</name>
    <dbReference type="NCBI Taxonomy" id="68888"/>
    <lineage>
        <taxon>Eukaryota</taxon>
        <taxon>Metazoa</taxon>
        <taxon>Ecdysozoa</taxon>
        <taxon>Nematoda</taxon>
        <taxon>Enoplea</taxon>
        <taxon>Dorylaimia</taxon>
        <taxon>Trichinellida</taxon>
        <taxon>Trichuridae</taxon>
        <taxon>Trichuris</taxon>
    </lineage>
</organism>
<feature type="region of interest" description="Disordered" evidence="1">
    <location>
        <begin position="57"/>
        <end position="96"/>
    </location>
</feature>
<dbReference type="Proteomes" id="UP000030758">
    <property type="component" value="Unassembled WGS sequence"/>
</dbReference>